<gene>
    <name evidence="2" type="ORF">S03H2_26902</name>
</gene>
<accession>X1HPH4</accession>
<feature type="compositionally biased region" description="Basic and acidic residues" evidence="1">
    <location>
        <begin position="24"/>
        <end position="39"/>
    </location>
</feature>
<evidence type="ECO:0000313" key="2">
    <source>
        <dbReference type="EMBL" id="GAH55734.1"/>
    </source>
</evidence>
<reference evidence="2" key="1">
    <citation type="journal article" date="2014" name="Front. Microbiol.">
        <title>High frequency of phylogenetically diverse reductive dehalogenase-homologous genes in deep subseafloor sedimentary metagenomes.</title>
        <authorList>
            <person name="Kawai M."/>
            <person name="Futagami T."/>
            <person name="Toyoda A."/>
            <person name="Takaki Y."/>
            <person name="Nishi S."/>
            <person name="Hori S."/>
            <person name="Arai W."/>
            <person name="Tsubouchi T."/>
            <person name="Morono Y."/>
            <person name="Uchiyama I."/>
            <person name="Ito T."/>
            <person name="Fujiyama A."/>
            <person name="Inagaki F."/>
            <person name="Takami H."/>
        </authorList>
    </citation>
    <scope>NUCLEOTIDE SEQUENCE</scope>
    <source>
        <strain evidence="2">Expedition CK06-06</strain>
    </source>
</reference>
<dbReference type="EMBL" id="BARU01015824">
    <property type="protein sequence ID" value="GAH55734.1"/>
    <property type="molecule type" value="Genomic_DNA"/>
</dbReference>
<dbReference type="AlphaFoldDB" id="X1HPH4"/>
<comment type="caution">
    <text evidence="2">The sequence shown here is derived from an EMBL/GenBank/DDBJ whole genome shotgun (WGS) entry which is preliminary data.</text>
</comment>
<proteinExistence type="predicted"/>
<feature type="non-terminal residue" evidence="2">
    <location>
        <position position="1"/>
    </location>
</feature>
<evidence type="ECO:0000256" key="1">
    <source>
        <dbReference type="SAM" id="MobiDB-lite"/>
    </source>
</evidence>
<sequence length="39" mass="4568">IRREQTAGSGDLYIKRKTQARQGRTIEDNDAKDHKRLIE</sequence>
<name>X1HPH4_9ZZZZ</name>
<organism evidence="2">
    <name type="scientific">marine sediment metagenome</name>
    <dbReference type="NCBI Taxonomy" id="412755"/>
    <lineage>
        <taxon>unclassified sequences</taxon>
        <taxon>metagenomes</taxon>
        <taxon>ecological metagenomes</taxon>
    </lineage>
</organism>
<feature type="region of interest" description="Disordered" evidence="1">
    <location>
        <begin position="1"/>
        <end position="39"/>
    </location>
</feature>
<protein>
    <submittedName>
        <fullName evidence="2">Uncharacterized protein</fullName>
    </submittedName>
</protein>